<gene>
    <name evidence="1" type="ORF">AVDCRST_MAG93-815</name>
</gene>
<dbReference type="AlphaFoldDB" id="A0A6J4HRY0"/>
<sequence length="200" mass="22359">EPVVHQELAPGPRYALDACALSFGATRGPILLVSSQPAWEYVLRRRLGDRFFTIDDPERPPAQAWIGAAWLDPLRSLWQEQLQAMSRELPGGSLLSVVQSLPLAALRRTVNPYAVGIMPHRLLQFRTALIQNGFRLERTFGFQTLWWIVLGRIAARLATTRPDLSDRLQFAMRRGFATRGPALAFAMTGLIEARAGMRPG</sequence>
<reference evidence="1" key="1">
    <citation type="submission" date="2020-02" db="EMBL/GenBank/DDBJ databases">
        <authorList>
            <person name="Meier V. D."/>
        </authorList>
    </citation>
    <scope>NUCLEOTIDE SEQUENCE</scope>
    <source>
        <strain evidence="1">AVDCRST_MAG93</strain>
    </source>
</reference>
<name>A0A6J4HRY0_9CHLR</name>
<accession>A0A6J4HRY0</accession>
<evidence type="ECO:0000313" key="1">
    <source>
        <dbReference type="EMBL" id="CAA9229402.1"/>
    </source>
</evidence>
<proteinExistence type="predicted"/>
<organism evidence="1">
    <name type="scientific">uncultured Chloroflexia bacterium</name>
    <dbReference type="NCBI Taxonomy" id="1672391"/>
    <lineage>
        <taxon>Bacteria</taxon>
        <taxon>Bacillati</taxon>
        <taxon>Chloroflexota</taxon>
        <taxon>Chloroflexia</taxon>
        <taxon>environmental samples</taxon>
    </lineage>
</organism>
<dbReference type="EMBL" id="CADCTR010000266">
    <property type="protein sequence ID" value="CAA9229402.1"/>
    <property type="molecule type" value="Genomic_DNA"/>
</dbReference>
<protein>
    <submittedName>
        <fullName evidence="1">Uncharacterized protein</fullName>
    </submittedName>
</protein>
<feature type="non-terminal residue" evidence="1">
    <location>
        <position position="1"/>
    </location>
</feature>